<keyword evidence="5" id="KW-0539">Nucleus</keyword>
<dbReference type="GO" id="GO:0005634">
    <property type="term" value="C:nucleus"/>
    <property type="evidence" value="ECO:0007669"/>
    <property type="project" value="UniProtKB-SubCell"/>
</dbReference>
<dbReference type="Gene3D" id="3.40.1810.10">
    <property type="entry name" value="Transcription factor, MADS-box"/>
    <property type="match status" value="1"/>
</dbReference>
<evidence type="ECO:0000256" key="2">
    <source>
        <dbReference type="ARBA" id="ARBA00023015"/>
    </source>
</evidence>
<dbReference type="PROSITE" id="PS50066">
    <property type="entry name" value="MADS_BOX_2"/>
    <property type="match status" value="1"/>
</dbReference>
<dbReference type="EMBL" id="PP400861">
    <property type="protein sequence ID" value="XBP28221.1"/>
    <property type="molecule type" value="mRNA"/>
</dbReference>
<evidence type="ECO:0000256" key="4">
    <source>
        <dbReference type="ARBA" id="ARBA00023163"/>
    </source>
</evidence>
<dbReference type="GO" id="GO:0000978">
    <property type="term" value="F:RNA polymerase II cis-regulatory region sequence-specific DNA binding"/>
    <property type="evidence" value="ECO:0007669"/>
    <property type="project" value="TreeGrafter"/>
</dbReference>
<feature type="domain" description="MADS-box" evidence="6">
    <location>
        <begin position="1"/>
        <end position="36"/>
    </location>
</feature>
<evidence type="ECO:0000256" key="3">
    <source>
        <dbReference type="ARBA" id="ARBA00023125"/>
    </source>
</evidence>
<dbReference type="InterPro" id="IPR002100">
    <property type="entry name" value="TF_MADSbox"/>
</dbReference>
<evidence type="ECO:0000313" key="7">
    <source>
        <dbReference type="EMBL" id="XBP28221.1"/>
    </source>
</evidence>
<dbReference type="PANTHER" id="PTHR11945">
    <property type="entry name" value="MADS BOX PROTEIN"/>
    <property type="match status" value="1"/>
</dbReference>
<protein>
    <submittedName>
        <fullName evidence="7">MADS26</fullName>
    </submittedName>
</protein>
<dbReference type="AlphaFoldDB" id="A0AAU7LJH0"/>
<sequence length="144" mass="16470">MGLFNKAAELNILTGAKVAAIVFSPHDKCFSFGTPNCKSVIDSYFHTTASASDDHHDRIMINNINDQNYNNDSIALSILENTNRLEEDRKMKMKKVDGFWWDSSIDHDNMSLNELMSYKNSLLNLKENVEKRAMDLLRISTYTT</sequence>
<dbReference type="InterPro" id="IPR036879">
    <property type="entry name" value="TF_MADSbox_sf"/>
</dbReference>
<gene>
    <name evidence="7" type="primary">MADS26</name>
</gene>
<comment type="subcellular location">
    <subcellularLocation>
        <location evidence="1">Nucleus</location>
    </subcellularLocation>
</comment>
<evidence type="ECO:0000256" key="1">
    <source>
        <dbReference type="ARBA" id="ARBA00004123"/>
    </source>
</evidence>
<name>A0AAU7LJH0_9ROSA</name>
<keyword evidence="2" id="KW-0805">Transcription regulation</keyword>
<reference evidence="7" key="2">
    <citation type="submission" date="2024-02" db="EMBL/GenBank/DDBJ databases">
        <authorList>
            <person name="Xu Y."/>
            <person name="Zhao J."/>
        </authorList>
    </citation>
    <scope>NUCLEOTIDE SEQUENCE</scope>
</reference>
<evidence type="ECO:0000259" key="6">
    <source>
        <dbReference type="PROSITE" id="PS50066"/>
    </source>
</evidence>
<keyword evidence="4" id="KW-0804">Transcription</keyword>
<dbReference type="Pfam" id="PF00319">
    <property type="entry name" value="SRF-TF"/>
    <property type="match status" value="1"/>
</dbReference>
<accession>A0AAU7LJH0</accession>
<dbReference type="PANTHER" id="PTHR11945:SF776">
    <property type="entry name" value="AGAMOUS-LIKE 50-RELATED"/>
    <property type="match status" value="1"/>
</dbReference>
<dbReference type="GO" id="GO:0046983">
    <property type="term" value="F:protein dimerization activity"/>
    <property type="evidence" value="ECO:0007669"/>
    <property type="project" value="InterPro"/>
</dbReference>
<dbReference type="SUPFAM" id="SSF55455">
    <property type="entry name" value="SRF-like"/>
    <property type="match status" value="1"/>
</dbReference>
<proteinExistence type="evidence at transcript level"/>
<dbReference type="GO" id="GO:0000981">
    <property type="term" value="F:DNA-binding transcription factor activity, RNA polymerase II-specific"/>
    <property type="evidence" value="ECO:0007669"/>
    <property type="project" value="TreeGrafter"/>
</dbReference>
<organism evidence="7">
    <name type="scientific">Hippophae rhamnoides</name>
    <name type="common">sea-buckthorn</name>
    <dbReference type="NCBI Taxonomy" id="193516"/>
    <lineage>
        <taxon>Eukaryota</taxon>
        <taxon>Viridiplantae</taxon>
        <taxon>Streptophyta</taxon>
        <taxon>Embryophyta</taxon>
        <taxon>Tracheophyta</taxon>
        <taxon>Spermatophyta</taxon>
        <taxon>Magnoliopsida</taxon>
        <taxon>eudicotyledons</taxon>
        <taxon>Gunneridae</taxon>
        <taxon>Pentapetalae</taxon>
        <taxon>rosids</taxon>
        <taxon>fabids</taxon>
        <taxon>Rosales</taxon>
        <taxon>Elaeagnaceae</taxon>
        <taxon>Hippophae</taxon>
    </lineage>
</organism>
<evidence type="ECO:0000256" key="5">
    <source>
        <dbReference type="ARBA" id="ARBA00023242"/>
    </source>
</evidence>
<reference evidence="7" key="1">
    <citation type="journal article" date="2024" name="Front. Plant Sci.">
        <title>Genome-wide analysis of the MADS-box gene family of sea buckthorn (Hippophae rhamnoides ssp. sinensis) and their potential role in floral organ development.</title>
        <authorList>
            <person name="Zhao J."/>
            <person name="Xu Y."/>
            <person name="Zhang Z."/>
            <person name="Zhao M."/>
            <person name="Li K."/>
            <person name="Wang F."/>
            <person name="Sun K."/>
        </authorList>
    </citation>
    <scope>NUCLEOTIDE SEQUENCE</scope>
</reference>
<keyword evidence="3" id="KW-0238">DNA-binding</keyword>